<organism evidence="4 5">
    <name type="scientific">Stentor coeruleus</name>
    <dbReference type="NCBI Taxonomy" id="5963"/>
    <lineage>
        <taxon>Eukaryota</taxon>
        <taxon>Sar</taxon>
        <taxon>Alveolata</taxon>
        <taxon>Ciliophora</taxon>
        <taxon>Postciliodesmatophora</taxon>
        <taxon>Heterotrichea</taxon>
        <taxon>Heterotrichida</taxon>
        <taxon>Stentoridae</taxon>
        <taxon>Stentor</taxon>
    </lineage>
</organism>
<evidence type="ECO:0000313" key="4">
    <source>
        <dbReference type="EMBL" id="OMJ94622.1"/>
    </source>
</evidence>
<dbReference type="InterPro" id="IPR004088">
    <property type="entry name" value="KH_dom_type_1"/>
</dbReference>
<dbReference type="Gene3D" id="3.30.1370.10">
    <property type="entry name" value="K Homology domain, type 1"/>
    <property type="match status" value="2"/>
</dbReference>
<keyword evidence="2" id="KW-0694">RNA-binding</keyword>
<evidence type="ECO:0000256" key="1">
    <source>
        <dbReference type="ARBA" id="ARBA00022737"/>
    </source>
</evidence>
<evidence type="ECO:0000256" key="2">
    <source>
        <dbReference type="PROSITE-ProRule" id="PRU00117"/>
    </source>
</evidence>
<reference evidence="4 5" key="1">
    <citation type="submission" date="2016-11" db="EMBL/GenBank/DDBJ databases">
        <title>The macronuclear genome of Stentor coeruleus: a giant cell with tiny introns.</title>
        <authorList>
            <person name="Slabodnick M."/>
            <person name="Ruby J.G."/>
            <person name="Reiff S.B."/>
            <person name="Swart E.C."/>
            <person name="Gosai S."/>
            <person name="Prabakaran S."/>
            <person name="Witkowska E."/>
            <person name="Larue G.E."/>
            <person name="Fisher S."/>
            <person name="Freeman R.M."/>
            <person name="Gunawardena J."/>
            <person name="Chu W."/>
            <person name="Stover N.A."/>
            <person name="Gregory B.D."/>
            <person name="Nowacki M."/>
            <person name="Derisi J."/>
            <person name="Roy S.W."/>
            <person name="Marshall W.F."/>
            <person name="Sood P."/>
        </authorList>
    </citation>
    <scope>NUCLEOTIDE SEQUENCE [LARGE SCALE GENOMIC DNA]</scope>
    <source>
        <strain evidence="4">WM001</strain>
    </source>
</reference>
<evidence type="ECO:0000259" key="3">
    <source>
        <dbReference type="SMART" id="SM00322"/>
    </source>
</evidence>
<dbReference type="EMBL" id="MPUH01000023">
    <property type="protein sequence ID" value="OMJ94622.1"/>
    <property type="molecule type" value="Genomic_DNA"/>
</dbReference>
<comment type="caution">
    <text evidence="4">The sequence shown here is derived from an EMBL/GenBank/DDBJ whole genome shotgun (WGS) entry which is preliminary data.</text>
</comment>
<feature type="domain" description="K Homology" evidence="3">
    <location>
        <begin position="64"/>
        <end position="136"/>
    </location>
</feature>
<dbReference type="CDD" id="cd00105">
    <property type="entry name" value="KH-I"/>
    <property type="match status" value="1"/>
</dbReference>
<accession>A0A1R2D048</accession>
<keyword evidence="1" id="KW-0677">Repeat</keyword>
<keyword evidence="5" id="KW-1185">Reference proteome</keyword>
<dbReference type="InterPro" id="IPR036612">
    <property type="entry name" value="KH_dom_type_1_sf"/>
</dbReference>
<feature type="domain" description="K Homology" evidence="3">
    <location>
        <begin position="155"/>
        <end position="226"/>
    </location>
</feature>
<evidence type="ECO:0000313" key="5">
    <source>
        <dbReference type="Proteomes" id="UP000187209"/>
    </source>
</evidence>
<dbReference type="InterPro" id="IPR004087">
    <property type="entry name" value="KH_dom"/>
</dbReference>
<dbReference type="AlphaFoldDB" id="A0A1R2D048"/>
<dbReference type="OrthoDB" id="313257at2759"/>
<dbReference type="SUPFAM" id="SSF54791">
    <property type="entry name" value="Eukaryotic type KH-domain (KH-domain type I)"/>
    <property type="match status" value="2"/>
</dbReference>
<dbReference type="PANTHER" id="PTHR10288">
    <property type="entry name" value="KH DOMAIN CONTAINING RNA BINDING PROTEIN"/>
    <property type="match status" value="1"/>
</dbReference>
<gene>
    <name evidence="4" type="ORF">SteCoe_2110</name>
</gene>
<dbReference type="PROSITE" id="PS50084">
    <property type="entry name" value="KH_TYPE_1"/>
    <property type="match status" value="2"/>
</dbReference>
<dbReference type="Pfam" id="PF00013">
    <property type="entry name" value="KH_1"/>
    <property type="match status" value="2"/>
</dbReference>
<dbReference type="Proteomes" id="UP000187209">
    <property type="component" value="Unassembled WGS sequence"/>
</dbReference>
<sequence length="289" mass="32307">MSEHKSRWGLLKTPVTQPRFENLEVPDFYKAKFSSNNPLEIDQNTLLSNLFEDMSMSTNTGPPSYDSFLLPIPNDCVGLIIGKQGDMIKHLRVTSNASVIQVAKDCAPGCAYRNVFIEGSLESYCLAKKMIYEIIDENNKAKRLPTYNLTHTLSSEPYVEIIVPEPYIELMLGSDLLILKKIHAESGAQVLVPTKCAPGTNNRYLTITGQPECIRLAKRMIYEILEPAYREHAVANGVGVINHEQIDPEFPYCSFYGLVLKVQMITMTACEATSNPATAALKSINKHFQ</sequence>
<name>A0A1R2D048_9CILI</name>
<proteinExistence type="predicted"/>
<protein>
    <recommendedName>
        <fullName evidence="3">K Homology domain-containing protein</fullName>
    </recommendedName>
</protein>
<dbReference type="GO" id="GO:0003723">
    <property type="term" value="F:RNA binding"/>
    <property type="evidence" value="ECO:0007669"/>
    <property type="project" value="UniProtKB-UniRule"/>
</dbReference>
<dbReference type="SMART" id="SM00322">
    <property type="entry name" value="KH"/>
    <property type="match status" value="2"/>
</dbReference>